<organism evidence="1 2">
    <name type="scientific">Vibrio furnissii</name>
    <dbReference type="NCBI Taxonomy" id="29494"/>
    <lineage>
        <taxon>Bacteria</taxon>
        <taxon>Pseudomonadati</taxon>
        <taxon>Pseudomonadota</taxon>
        <taxon>Gammaproteobacteria</taxon>
        <taxon>Vibrionales</taxon>
        <taxon>Vibrionaceae</taxon>
        <taxon>Vibrio</taxon>
    </lineage>
</organism>
<dbReference type="InParanoid" id="A0A0Q2M614"/>
<gene>
    <name evidence="1" type="ORF">AMR76_22510</name>
</gene>
<evidence type="ECO:0000313" key="2">
    <source>
        <dbReference type="Proteomes" id="UP000051221"/>
    </source>
</evidence>
<dbReference type="Proteomes" id="UP000051221">
    <property type="component" value="Unassembled WGS sequence"/>
</dbReference>
<keyword evidence="2" id="KW-1185">Reference proteome</keyword>
<dbReference type="AlphaFoldDB" id="A0A0Q2M614"/>
<accession>A0A0Q2M614</accession>
<dbReference type="EMBL" id="LKHS01000052">
    <property type="protein sequence ID" value="KQH83505.1"/>
    <property type="molecule type" value="Genomic_DNA"/>
</dbReference>
<proteinExistence type="predicted"/>
<name>A0A0Q2M614_VIBFU</name>
<comment type="caution">
    <text evidence="1">The sequence shown here is derived from an EMBL/GenBank/DDBJ whole genome shotgun (WGS) entry which is preliminary data.</text>
</comment>
<evidence type="ECO:0000313" key="1">
    <source>
        <dbReference type="EMBL" id="KQH83505.1"/>
    </source>
</evidence>
<dbReference type="RefSeq" id="WP_055467295.1">
    <property type="nucleotide sequence ID" value="NZ_LKHS01000052.1"/>
</dbReference>
<reference evidence="1 2" key="1">
    <citation type="submission" date="2015-08" db="EMBL/GenBank/DDBJ databases">
        <title>Antibacterial properties of a collection of Vibrionaceae strains.</title>
        <authorList>
            <person name="Giubergia S."/>
        </authorList>
    </citation>
    <scope>NUCLEOTIDE SEQUENCE [LARGE SCALE GENOMIC DNA]</scope>
    <source>
        <strain evidence="1 2">S0821</strain>
    </source>
</reference>
<sequence length="310" mass="35854">MVIDIPTGEEFINMSNSLLQSSWGTLVSLLETLEVNREYSVDGQFSHRFVDHSKPELMSAFTLVQQAIEFFLKGRIAEISPFILIVNDNRNWPKRASQEDISFQEFRTIDAQDLIKVHNTFAEARLDDSFNQWFNQMRSVRNKMIHSISSESIKPNDLANAILMAHEYIFGPHQWIASRLNYQTKLPQNDLNAVGKDEIKGFLHHDIHKELSLVIKSLTPGQVKHFFGFDKKAKAMECPKCESIFWQTGFYDPDYWNALHINTFIRSEESESYRYNCFVCQYSTDVYKASCTDCRQVTLVTDSSECLNCG</sequence>
<protein>
    <submittedName>
        <fullName evidence="1">Uncharacterized protein</fullName>
    </submittedName>
</protein>